<feature type="region of interest" description="Disordered" evidence="1">
    <location>
        <begin position="1"/>
        <end position="33"/>
    </location>
</feature>
<feature type="region of interest" description="Disordered" evidence="1">
    <location>
        <begin position="150"/>
        <end position="176"/>
    </location>
</feature>
<dbReference type="AlphaFoldDB" id="A0A2T2YR91"/>
<evidence type="ECO:0000256" key="1">
    <source>
        <dbReference type="SAM" id="MobiDB-lite"/>
    </source>
</evidence>
<gene>
    <name evidence="2" type="ORF">C8259_32000</name>
</gene>
<sequence length="176" mass="17187">MRDDADVRAASPAALPPASAVDAIRTPASTSRRGAACQGVDAAAAVFRTSLGFAEFRAEDAAAGGVPVGLPPVRGSSLDGFRVPDAAREGGCAPEDTGVCCAPDPPPPPGGETRGVAGGFPVSTADGPGASAEEGNGCAGGVTLGVASRRDGSIPGIRSPTCCPSARSWSSKLVTN</sequence>
<feature type="compositionally biased region" description="Low complexity" evidence="1">
    <location>
        <begin position="9"/>
        <end position="20"/>
    </location>
</feature>
<comment type="caution">
    <text evidence="2">The sequence shown here is derived from an EMBL/GenBank/DDBJ whole genome shotgun (WGS) entry which is preliminary data.</text>
</comment>
<dbReference type="EMBL" id="PYHS01000028">
    <property type="protein sequence ID" value="PSR58035.1"/>
    <property type="molecule type" value="Genomic_DNA"/>
</dbReference>
<dbReference type="Proteomes" id="UP000241647">
    <property type="component" value="Unassembled WGS sequence"/>
</dbReference>
<evidence type="ECO:0000313" key="3">
    <source>
        <dbReference type="Proteomes" id="UP000241647"/>
    </source>
</evidence>
<protein>
    <submittedName>
        <fullName evidence="2">Uncharacterized protein</fullName>
    </submittedName>
</protein>
<name>A0A2T2YR91_9NOCA</name>
<accession>A0A2T2YR91</accession>
<feature type="compositionally biased region" description="Polar residues" evidence="1">
    <location>
        <begin position="167"/>
        <end position="176"/>
    </location>
</feature>
<reference evidence="2 3" key="1">
    <citation type="submission" date="2018-02" db="EMBL/GenBank/DDBJ databases">
        <title>8 Nocardia nova and 1 Nocardia cyriacigeorgica strain used for evolution to TMP-SMX.</title>
        <authorList>
            <person name="Mehta H."/>
            <person name="Weng J."/>
            <person name="Shamoo Y."/>
        </authorList>
    </citation>
    <scope>NUCLEOTIDE SEQUENCE [LARGE SCALE GENOMIC DNA]</scope>
    <source>
        <strain evidence="2 3">ATCC 33727</strain>
    </source>
</reference>
<evidence type="ECO:0000313" key="2">
    <source>
        <dbReference type="EMBL" id="PSR58035.1"/>
    </source>
</evidence>
<proteinExistence type="predicted"/>
<organism evidence="2 3">
    <name type="scientific">Nocardia nova</name>
    <dbReference type="NCBI Taxonomy" id="37330"/>
    <lineage>
        <taxon>Bacteria</taxon>
        <taxon>Bacillati</taxon>
        <taxon>Actinomycetota</taxon>
        <taxon>Actinomycetes</taxon>
        <taxon>Mycobacteriales</taxon>
        <taxon>Nocardiaceae</taxon>
        <taxon>Nocardia</taxon>
    </lineage>
</organism>